<dbReference type="RefSeq" id="WP_285606388.1">
    <property type="nucleotide sequence ID" value="NZ_BSDC01000001.1"/>
</dbReference>
<evidence type="ECO:0000313" key="5">
    <source>
        <dbReference type="EMBL" id="GLH66312.1"/>
    </source>
</evidence>
<feature type="domain" description="Ig-like" evidence="4">
    <location>
        <begin position="42"/>
        <end position="123"/>
    </location>
</feature>
<reference evidence="5" key="1">
    <citation type="journal article" date="2023" name="Antonie Van Leeuwenhoek">
        <title>Mesoterricola silvestris gen. nov., sp. nov., Mesoterricola sediminis sp. nov., Geothrix oryzae sp. nov., Geothrix edaphica sp. nov., Geothrix rubra sp. nov., and Geothrix limicola sp. nov., six novel members of Acidobacteriota isolated from soils.</title>
        <authorList>
            <person name="Itoh H."/>
            <person name="Sugisawa Y."/>
            <person name="Mise K."/>
            <person name="Xu Z."/>
            <person name="Kuniyasu M."/>
            <person name="Ushijima N."/>
            <person name="Kawano K."/>
            <person name="Kobayashi E."/>
            <person name="Shiratori Y."/>
            <person name="Masuda Y."/>
            <person name="Senoo K."/>
        </authorList>
    </citation>
    <scope>NUCLEOTIDE SEQUENCE</scope>
    <source>
        <strain evidence="5">Red802</strain>
    </source>
</reference>
<dbReference type="InterPro" id="IPR003599">
    <property type="entry name" value="Ig_sub"/>
</dbReference>
<dbReference type="PROSITE" id="PS00141">
    <property type="entry name" value="ASP_PROTEASE"/>
    <property type="match status" value="2"/>
</dbReference>
<feature type="domain" description="Ig-like" evidence="4">
    <location>
        <begin position="129"/>
        <end position="210"/>
    </location>
</feature>
<dbReference type="CDD" id="cd00096">
    <property type="entry name" value="Ig"/>
    <property type="match status" value="1"/>
</dbReference>
<dbReference type="Proteomes" id="UP001165044">
    <property type="component" value="Unassembled WGS sequence"/>
</dbReference>
<dbReference type="PANTHER" id="PTHR10075">
    <property type="entry name" value="BASIGIN RELATED"/>
    <property type="match status" value="1"/>
</dbReference>
<dbReference type="Pfam" id="PF13927">
    <property type="entry name" value="Ig_3"/>
    <property type="match status" value="2"/>
</dbReference>
<dbReference type="Pfam" id="PF07679">
    <property type="entry name" value="I-set"/>
    <property type="match status" value="3"/>
</dbReference>
<evidence type="ECO:0000256" key="2">
    <source>
        <dbReference type="ARBA" id="ARBA00023319"/>
    </source>
</evidence>
<feature type="signal peptide" evidence="3">
    <location>
        <begin position="1"/>
        <end position="26"/>
    </location>
</feature>
<dbReference type="InterPro" id="IPR013783">
    <property type="entry name" value="Ig-like_fold"/>
</dbReference>
<accession>A0ABQ5PVA2</accession>
<dbReference type="SUPFAM" id="SSF49452">
    <property type="entry name" value="Starch-binding domain-like"/>
    <property type="match status" value="1"/>
</dbReference>
<dbReference type="Gene3D" id="2.60.40.10">
    <property type="entry name" value="Immunoglobulins"/>
    <property type="match status" value="6"/>
</dbReference>
<gene>
    <name evidence="5" type="ORF">GETHED_06760</name>
</gene>
<dbReference type="PROSITE" id="PS50835">
    <property type="entry name" value="IG_LIKE"/>
    <property type="match status" value="5"/>
</dbReference>
<dbReference type="InterPro" id="IPR036116">
    <property type="entry name" value="FN3_sf"/>
</dbReference>
<feature type="domain" description="Ig-like" evidence="4">
    <location>
        <begin position="303"/>
        <end position="384"/>
    </location>
</feature>
<dbReference type="Gene3D" id="2.60.40.1120">
    <property type="entry name" value="Carboxypeptidase-like, regulatory domain"/>
    <property type="match status" value="1"/>
</dbReference>
<dbReference type="PANTHER" id="PTHR10075:SF100">
    <property type="entry name" value="FASCICLIN-2"/>
    <property type="match status" value="1"/>
</dbReference>
<proteinExistence type="predicted"/>
<keyword evidence="2" id="KW-0393">Immunoglobulin domain</keyword>
<protein>
    <recommendedName>
        <fullName evidence="4">Ig-like domain-containing protein</fullName>
    </recommendedName>
</protein>
<dbReference type="InterPro" id="IPR013784">
    <property type="entry name" value="Carb-bd-like_fold"/>
</dbReference>
<keyword evidence="3" id="KW-0732">Signal</keyword>
<dbReference type="InterPro" id="IPR001969">
    <property type="entry name" value="Aspartic_peptidase_AS"/>
</dbReference>
<feature type="chain" id="PRO_5045476194" description="Ig-like domain-containing protein" evidence="3">
    <location>
        <begin position="27"/>
        <end position="1157"/>
    </location>
</feature>
<organism evidence="5 6">
    <name type="scientific">Geothrix edaphica</name>
    <dbReference type="NCBI Taxonomy" id="2927976"/>
    <lineage>
        <taxon>Bacteria</taxon>
        <taxon>Pseudomonadati</taxon>
        <taxon>Acidobacteriota</taxon>
        <taxon>Holophagae</taxon>
        <taxon>Holophagales</taxon>
        <taxon>Holophagaceae</taxon>
        <taxon>Geothrix</taxon>
    </lineage>
</organism>
<dbReference type="EMBL" id="BSDC01000001">
    <property type="protein sequence ID" value="GLH66312.1"/>
    <property type="molecule type" value="Genomic_DNA"/>
</dbReference>
<evidence type="ECO:0000256" key="3">
    <source>
        <dbReference type="SAM" id="SignalP"/>
    </source>
</evidence>
<dbReference type="SMART" id="SM00408">
    <property type="entry name" value="IGc2"/>
    <property type="match status" value="2"/>
</dbReference>
<dbReference type="InterPro" id="IPR036179">
    <property type="entry name" value="Ig-like_dom_sf"/>
</dbReference>
<evidence type="ECO:0000256" key="1">
    <source>
        <dbReference type="ARBA" id="ARBA00022737"/>
    </source>
</evidence>
<keyword evidence="1" id="KW-0677">Repeat</keyword>
<dbReference type="InterPro" id="IPR003598">
    <property type="entry name" value="Ig_sub2"/>
</dbReference>
<sequence>MKFLNRAKSAATVLAALVCLSFSLDCGGGGGGGSTPPPSVAPTVSQQPANQAVLEGATATFSVVASGTAPLSYQWNKGGVPISSATAASYTTSPVVLADTGSSFTVTVSNAVGSVTSSAATLTVNPAPPTITTQPANVTVNAGATATFTVVAGGTPPFTYQWKKGGVDIAGATSASYTTPATVPADDGGSFTVTVSHGGASVTSSAAILTVLSVSVAIGQQPANQAVLEGATATFSVVASGTAPLAYQWKKGGVAISGATAASYTTPPVVLADTGASFTVTVSNPVGSVTSSAATLTVNPAPPTITTQPASVMVTAGATATFTVVAGGTPPFTYQWKKGGVDIAGATSASYTTPATVPADDGGSFTVTVSHGGASVTSSAAILTVRSIPAFTLQPVGATVAAGAAATFTAAATGNPVPTYQWYRDTTLLTGQTAATLTLPAATLADAGSYTVTATNSLGSATSSAAVLIVNQTPLIVTQPASLTVPVGQSATFSVAVTGYPAPSYQWYRDTSLLAGETAATLTLAAVTVADAGSYTVTATNALGTITSAAATLTVQPTFQASGRVTLVDEFQPNNSGVGIPGVTLSLDTMPNATTAVTDGSGYFNIPGIPDGTYTLTPSMPVGTKVMFLPPGQTVTVSGSDLADLRVQAALGYTVSGTVSYPGAKTGRVYLRLDGGNGGAPGVSIPGPGAFSIRGVAPGNYTLTSWMDGMGQGNPNAANPTGTRVGVVVGFGDASGADLSLADPAAIDLSGLTPVLNSAAPMDGGVLLNWKPLPNAQGVEQADSYLIQWSTDGFSTLAGSATVAARGKQDTEKFGSTLFVSGLANGTPADFRVYAKAGATTSLSSNVVTATPAAAAGGNAISGTISFTGPATGPLYVVLFDTSTSQSYAVKAAGPASPQPYMVAGVPNGTYDILAMVDQNGNGLLDLGEASNIGGYGTIAVTGDMVNHDLTLPSSNAVVNAVTQHEIYTVAQATHELYGVWFDVLPGMKLPVNVTLQMGSLLFDVGLPSSGGFNYWANLGLYRPVVGMASVQVGYPDSGAPVDTFTLDTSKVLNAFATNLAPVTGAAAGTQPTFSWGPPVPLPAWPLTYRLWIRQKDTGASIWSISMPSSQLSVAYGAPGGTPATPPALTTGVTYLWAVEVICPLGNSTIRMVEYTP</sequence>
<dbReference type="SUPFAM" id="SSF49265">
    <property type="entry name" value="Fibronectin type III"/>
    <property type="match status" value="1"/>
</dbReference>
<dbReference type="SUPFAM" id="SSF48726">
    <property type="entry name" value="Immunoglobulin"/>
    <property type="match status" value="6"/>
</dbReference>
<comment type="caution">
    <text evidence="5">The sequence shown here is derived from an EMBL/GenBank/DDBJ whole genome shotgun (WGS) entry which is preliminary data.</text>
</comment>
<evidence type="ECO:0000259" key="4">
    <source>
        <dbReference type="PROSITE" id="PS50835"/>
    </source>
</evidence>
<dbReference type="InterPro" id="IPR007110">
    <property type="entry name" value="Ig-like_dom"/>
</dbReference>
<dbReference type="InterPro" id="IPR013098">
    <property type="entry name" value="Ig_I-set"/>
</dbReference>
<evidence type="ECO:0000313" key="6">
    <source>
        <dbReference type="Proteomes" id="UP001165044"/>
    </source>
</evidence>
<keyword evidence="6" id="KW-1185">Reference proteome</keyword>
<feature type="domain" description="Ig-like" evidence="4">
    <location>
        <begin position="474"/>
        <end position="554"/>
    </location>
</feature>
<name>A0ABQ5PVA2_9BACT</name>
<feature type="domain" description="Ig-like" evidence="4">
    <location>
        <begin position="389"/>
        <end position="468"/>
    </location>
</feature>
<dbReference type="SMART" id="SM00409">
    <property type="entry name" value="IG"/>
    <property type="match status" value="6"/>
</dbReference>